<feature type="region of interest" description="Disordered" evidence="8">
    <location>
        <begin position="444"/>
        <end position="474"/>
    </location>
</feature>
<dbReference type="GO" id="GO:0003777">
    <property type="term" value="F:microtubule motor activity"/>
    <property type="evidence" value="ECO:0007669"/>
    <property type="project" value="InterPro"/>
</dbReference>
<keyword evidence="2" id="KW-0493">Microtubule</keyword>
<feature type="region of interest" description="Disordered" evidence="8">
    <location>
        <begin position="829"/>
        <end position="854"/>
    </location>
</feature>
<name>A0A9Q1KP73_9CARY</name>
<evidence type="ECO:0000313" key="11">
    <source>
        <dbReference type="Proteomes" id="UP001153076"/>
    </source>
</evidence>
<comment type="caution">
    <text evidence="10">The sequence shown here is derived from an EMBL/GenBank/DDBJ whole genome shotgun (WGS) entry which is preliminary data.</text>
</comment>
<evidence type="ECO:0000256" key="6">
    <source>
        <dbReference type="ARBA" id="ARBA00023175"/>
    </source>
</evidence>
<accession>A0A9Q1KP73</accession>
<dbReference type="OrthoDB" id="3176171at2759"/>
<dbReference type="InterPro" id="IPR036961">
    <property type="entry name" value="Kinesin_motor_dom_sf"/>
</dbReference>
<organism evidence="10 11">
    <name type="scientific">Carnegiea gigantea</name>
    <dbReference type="NCBI Taxonomy" id="171969"/>
    <lineage>
        <taxon>Eukaryota</taxon>
        <taxon>Viridiplantae</taxon>
        <taxon>Streptophyta</taxon>
        <taxon>Embryophyta</taxon>
        <taxon>Tracheophyta</taxon>
        <taxon>Spermatophyta</taxon>
        <taxon>Magnoliopsida</taxon>
        <taxon>eudicotyledons</taxon>
        <taxon>Gunneridae</taxon>
        <taxon>Pentapetalae</taxon>
        <taxon>Caryophyllales</taxon>
        <taxon>Cactineae</taxon>
        <taxon>Cactaceae</taxon>
        <taxon>Cactoideae</taxon>
        <taxon>Echinocereeae</taxon>
        <taxon>Carnegiea</taxon>
    </lineage>
</organism>
<feature type="domain" description="Kinesin motor" evidence="9">
    <location>
        <begin position="25"/>
        <end position="366"/>
    </location>
</feature>
<keyword evidence="3 7" id="KW-0547">Nucleotide-binding</keyword>
<dbReference type="InterPro" id="IPR019821">
    <property type="entry name" value="Kinesin_motor_CS"/>
</dbReference>
<dbReference type="PANTHER" id="PTHR47968">
    <property type="entry name" value="CENTROMERE PROTEIN E"/>
    <property type="match status" value="1"/>
</dbReference>
<keyword evidence="5" id="KW-0175">Coiled coil</keyword>
<dbReference type="PRINTS" id="PR00380">
    <property type="entry name" value="KINESINHEAVY"/>
</dbReference>
<evidence type="ECO:0000259" key="9">
    <source>
        <dbReference type="PROSITE" id="PS50067"/>
    </source>
</evidence>
<proteinExistence type="inferred from homology"/>
<dbReference type="SUPFAM" id="SSF52540">
    <property type="entry name" value="P-loop containing nucleoside triphosphate hydrolases"/>
    <property type="match status" value="1"/>
</dbReference>
<evidence type="ECO:0000313" key="10">
    <source>
        <dbReference type="EMBL" id="KAJ8446331.1"/>
    </source>
</evidence>
<dbReference type="SMART" id="SM00129">
    <property type="entry name" value="KISc"/>
    <property type="match status" value="1"/>
</dbReference>
<dbReference type="Proteomes" id="UP001153076">
    <property type="component" value="Unassembled WGS sequence"/>
</dbReference>
<evidence type="ECO:0000256" key="8">
    <source>
        <dbReference type="SAM" id="MobiDB-lite"/>
    </source>
</evidence>
<protein>
    <recommendedName>
        <fullName evidence="9">Kinesin motor domain-containing protein</fullName>
    </recommendedName>
</protein>
<dbReference type="FunFam" id="3.40.850.10:FF:000016">
    <property type="entry name" value="Kinesin-like protein"/>
    <property type="match status" value="1"/>
</dbReference>
<dbReference type="InterPro" id="IPR027640">
    <property type="entry name" value="Kinesin-like_fam"/>
</dbReference>
<keyword evidence="11" id="KW-1185">Reference proteome</keyword>
<evidence type="ECO:0000256" key="4">
    <source>
        <dbReference type="ARBA" id="ARBA00022840"/>
    </source>
</evidence>
<dbReference type="PROSITE" id="PS50067">
    <property type="entry name" value="KINESIN_MOTOR_2"/>
    <property type="match status" value="1"/>
</dbReference>
<dbReference type="PROSITE" id="PS00411">
    <property type="entry name" value="KINESIN_MOTOR_1"/>
    <property type="match status" value="1"/>
</dbReference>
<dbReference type="GO" id="GO:0008017">
    <property type="term" value="F:microtubule binding"/>
    <property type="evidence" value="ECO:0007669"/>
    <property type="project" value="InterPro"/>
</dbReference>
<feature type="compositionally biased region" description="Basic and acidic residues" evidence="8">
    <location>
        <begin position="771"/>
        <end position="780"/>
    </location>
</feature>
<reference evidence="10" key="1">
    <citation type="submission" date="2022-04" db="EMBL/GenBank/DDBJ databases">
        <title>Carnegiea gigantea Genome sequencing and assembly v2.</title>
        <authorList>
            <person name="Copetti D."/>
            <person name="Sanderson M.J."/>
            <person name="Burquez A."/>
            <person name="Wojciechowski M.F."/>
        </authorList>
    </citation>
    <scope>NUCLEOTIDE SEQUENCE</scope>
    <source>
        <strain evidence="10">SGP5-SGP5p</strain>
        <tissue evidence="10">Aerial part</tissue>
    </source>
</reference>
<dbReference type="EMBL" id="JAKOGI010000057">
    <property type="protein sequence ID" value="KAJ8446331.1"/>
    <property type="molecule type" value="Genomic_DNA"/>
</dbReference>
<evidence type="ECO:0000256" key="2">
    <source>
        <dbReference type="ARBA" id="ARBA00022701"/>
    </source>
</evidence>
<sequence length="1098" mass="123218">MGEEGGDQDQLVQWEAQGSNARQEKIFVSVRLRPLNAKEIQSNDFSDWECINSTTIIFKNCLGERSMYLFKFYLKYMEQHLDFVCSILLCLWLIDRVFGFDSSTRQVYEEAAKEVALSVLNGINSSVFAYGQTSSGKTYTMGGITQYAVADIYDHIYEHAEREFMVKFGAMEIYNEHVRDLLSADPTPLRLLDDPERGTVVERLTEETVKDKSHLLELIAVCEAQRQIGETSLNETSSRSHQILRLTIESSPRQLGRGTSSMLAASVNFVDLAGSERTSQTLASGTRLKEGSHINRSLLTLGKCIRSLSKGRNGHVPYRDSKLTRILQNSLGGNARTAIICTMSPAHSHLEQSRNTLLFATCAKQVTTNARVNVVMSDKALVKHLRKELARLEKELAKMSLVSSKGDVTAVLKEKELQIEKMDKEMRELSRQRDAAQSRLEELLTSGARTPSSHSRDSGSRPQTSESRRSLSWLDDSSLTSDASDYQRLEVDLATSESLKFLQENEGLDLISHHHELLENFDDNLLPEECTTQQVSLTTQEYFFPSDDQSPQWEDMTTLGKANSEIEDNCKDVQCVEVQVHTTNMITEIPDPIKISPQEEDKDKEGSFTEEQTENKEEKNKGSFDMAKSETKVPSVRKEEIKSHDNEAEYDALAKRIKELQMTIDHLVSRNAMVEQASSGSTESDGSRPRRLNISRSRSCKAIITNTTPSSPMFEKVVLHHRDQSFGGFDKVMTPERPKGLPRAMDVSSDGNRKLSRLAYSISTKDPVISETKEDAKCSEVSETSEVSSSNAGTERDAKLEAHKPVEHEMIGTIAEEEVEEVIELEQSKSDGSVGNDAVKSGESVGEDAVKSGDGIGDAVVKSDESVGDPAIQSGGSVGDGAVKSGESLRDASVDLPQVHECMPEEASSVMQSALSWEEEFESQQSKIIELWHACHVPLVHRTYFFLLFKGDPSDKVYMDVELRRLSFIESRFSQCQKIVLDGQVFTQSQSMKALNQEREMLMKQMYKKIPPQEREPLFWKWGIDVTGKQRRLQLARRLWTDPKDMQHIKESATLVARLIDFTDESQVPKEMLVGPSITPKTFSRRSYSWKAGMSSIA</sequence>
<dbReference type="AlphaFoldDB" id="A0A9Q1KP73"/>
<feature type="region of interest" description="Disordered" evidence="8">
    <location>
        <begin position="590"/>
        <end position="643"/>
    </location>
</feature>
<feature type="region of interest" description="Disordered" evidence="8">
    <location>
        <begin position="728"/>
        <end position="750"/>
    </location>
</feature>
<keyword evidence="4 7" id="KW-0067">ATP-binding</keyword>
<evidence type="ECO:0000256" key="3">
    <source>
        <dbReference type="ARBA" id="ARBA00022741"/>
    </source>
</evidence>
<comment type="similarity">
    <text evidence="1">Belongs to the TRAFAC class myosin-kinesin ATPase superfamily. Kinesin family. KIN-7 subfamily.</text>
</comment>
<dbReference type="Pfam" id="PF11995">
    <property type="entry name" value="DUF3490"/>
    <property type="match status" value="1"/>
</dbReference>
<dbReference type="GO" id="GO:0005524">
    <property type="term" value="F:ATP binding"/>
    <property type="evidence" value="ECO:0007669"/>
    <property type="project" value="UniProtKB-UniRule"/>
</dbReference>
<feature type="region of interest" description="Disordered" evidence="8">
    <location>
        <begin position="771"/>
        <end position="799"/>
    </location>
</feature>
<evidence type="ECO:0000256" key="1">
    <source>
        <dbReference type="ARBA" id="ARBA00007310"/>
    </source>
</evidence>
<dbReference type="InterPro" id="IPR021881">
    <property type="entry name" value="NACK_C"/>
</dbReference>
<feature type="compositionally biased region" description="Low complexity" evidence="8">
    <location>
        <begin position="781"/>
        <end position="790"/>
    </location>
</feature>
<dbReference type="Gene3D" id="3.40.850.10">
    <property type="entry name" value="Kinesin motor domain"/>
    <property type="match status" value="1"/>
</dbReference>
<dbReference type="Pfam" id="PF00225">
    <property type="entry name" value="Kinesin"/>
    <property type="match status" value="1"/>
</dbReference>
<feature type="compositionally biased region" description="Basic and acidic residues" evidence="8">
    <location>
        <begin position="597"/>
        <end position="643"/>
    </location>
</feature>
<dbReference type="PANTHER" id="PTHR47968:SF18">
    <property type="entry name" value="KINESIN-LIKE PROTEIN KIN-7F"/>
    <property type="match status" value="1"/>
</dbReference>
<dbReference type="CDD" id="cd01374">
    <property type="entry name" value="KISc_CENP_E"/>
    <property type="match status" value="1"/>
</dbReference>
<dbReference type="InterPro" id="IPR027417">
    <property type="entry name" value="P-loop_NTPase"/>
</dbReference>
<feature type="binding site" evidence="7">
    <location>
        <begin position="131"/>
        <end position="138"/>
    </location>
    <ligand>
        <name>ATP</name>
        <dbReference type="ChEBI" id="CHEBI:30616"/>
    </ligand>
</feature>
<dbReference type="GO" id="GO:0007018">
    <property type="term" value="P:microtubule-based movement"/>
    <property type="evidence" value="ECO:0007669"/>
    <property type="project" value="InterPro"/>
</dbReference>
<gene>
    <name evidence="10" type="ORF">Cgig2_005862</name>
</gene>
<evidence type="ECO:0000256" key="7">
    <source>
        <dbReference type="PROSITE-ProRule" id="PRU00283"/>
    </source>
</evidence>
<dbReference type="GO" id="GO:0005874">
    <property type="term" value="C:microtubule"/>
    <property type="evidence" value="ECO:0007669"/>
    <property type="project" value="UniProtKB-KW"/>
</dbReference>
<dbReference type="InterPro" id="IPR001752">
    <property type="entry name" value="Kinesin_motor_dom"/>
</dbReference>
<evidence type="ECO:0000256" key="5">
    <source>
        <dbReference type="ARBA" id="ARBA00023054"/>
    </source>
</evidence>
<keyword evidence="6 7" id="KW-0505">Motor protein</keyword>